<accession>A0A6J5XH04</accession>
<evidence type="ECO:0000256" key="1">
    <source>
        <dbReference type="ARBA" id="ARBA00006484"/>
    </source>
</evidence>
<reference evidence="8" key="1">
    <citation type="journal article" date="2020" name="Genome Biol.">
        <title>Gamete binning: chromosome-level and haplotype-resolved genome assembly enabled by high-throughput single-cell sequencing of gamete genomes.</title>
        <authorList>
            <person name="Campoy J.A."/>
            <person name="Sun H."/>
            <person name="Goel M."/>
            <person name="Jiao W.-B."/>
            <person name="Folz-Donahue K."/>
            <person name="Wang N."/>
            <person name="Rubio M."/>
            <person name="Liu C."/>
            <person name="Kukat C."/>
            <person name="Ruiz D."/>
            <person name="Huettel B."/>
            <person name="Schneeberger K."/>
        </authorList>
    </citation>
    <scope>NUCLEOTIDE SEQUENCE [LARGE SCALE GENOMIC DNA]</scope>
    <source>
        <strain evidence="8">cv. Rojo Pasion</strain>
    </source>
</reference>
<evidence type="ECO:0000256" key="3">
    <source>
        <dbReference type="ARBA" id="ARBA00023054"/>
    </source>
</evidence>
<dbReference type="InterPro" id="IPR036291">
    <property type="entry name" value="NAD(P)-bd_dom_sf"/>
</dbReference>
<dbReference type="Pfam" id="PF07765">
    <property type="entry name" value="KIP1"/>
    <property type="match status" value="1"/>
</dbReference>
<gene>
    <name evidence="7" type="ORF">ORAREDHAP_LOCUS34156</name>
</gene>
<evidence type="ECO:0000256" key="4">
    <source>
        <dbReference type="SAM" id="Coils"/>
    </source>
</evidence>
<feature type="region of interest" description="Disordered" evidence="5">
    <location>
        <begin position="22"/>
        <end position="58"/>
    </location>
</feature>
<feature type="compositionally biased region" description="Low complexity" evidence="5">
    <location>
        <begin position="568"/>
        <end position="584"/>
    </location>
</feature>
<dbReference type="Gene3D" id="3.40.50.720">
    <property type="entry name" value="NAD(P)-binding Rossmann-like Domain"/>
    <property type="match status" value="1"/>
</dbReference>
<dbReference type="PANTHER" id="PTHR24320:SF200">
    <property type="entry name" value="DEHYDROGENASE_REDUCTASE SDR FAMILY MEMBER FEY"/>
    <property type="match status" value="1"/>
</dbReference>
<feature type="coiled-coil region" evidence="4">
    <location>
        <begin position="742"/>
        <end position="776"/>
    </location>
</feature>
<dbReference type="InterPro" id="IPR011684">
    <property type="entry name" value="NAB"/>
</dbReference>
<dbReference type="AlphaFoldDB" id="A0A6J5XH04"/>
<dbReference type="InterPro" id="IPR002347">
    <property type="entry name" value="SDR_fam"/>
</dbReference>
<dbReference type="PRINTS" id="PR00080">
    <property type="entry name" value="SDRFAMILY"/>
</dbReference>
<dbReference type="OrthoDB" id="191139at2759"/>
<dbReference type="PROSITE" id="PS51774">
    <property type="entry name" value="NAB"/>
    <property type="match status" value="1"/>
</dbReference>
<dbReference type="SUPFAM" id="SSF51735">
    <property type="entry name" value="NAD(P)-binding Rossmann-fold domains"/>
    <property type="match status" value="1"/>
</dbReference>
<sequence>MVAGQMVTSHLPVKSQAQATVLSRVPQIKPNTASEIQREKREEAGMATTSSHPKEEVKKKKKEGLGWIEWARGWLYLVYEMLFQRITASHLQNPMPLPPVNDLTCIVTGSTSGIGREIARQLAEAGAHVVMAVRNTKAANELIQKWQNEWTGMGLPLNIEVMELDLLSLDSVVRFAEAWNARLGPLHVLINNAGIFSIGEPQKLSKDGYEEHLQVNHLAPALLSVLLLPSLIRGSPSRIINLNSVMHYVGFVDTEDMNVVSGKRKYTSLVGYSSSKLAQIMFSSVLHKRLPAESGITVACVSPGIVQTNVARDLPKIVQAAYHLIPYFIFSAQEGSRSALFAATDPQVPEYCELLKADDWPVCAFISQDCRPTNPSEEAHNVETSHEVWEKTFEMIGLPSDAVERLIEGEEVACRYGGHKGHSLLSSPLLSSSSVSFIIKRYSFCLLSKRLAAWAAAAAGFSKLVQITQEVGFLLFSRSALFEMSSLLFFFFCCTKQLVVLDRRQATGDRRQATCLRKKGKAVVFSHHNTTQHKDMRTLEKPIIMSAFIHSAPTSTPTPTPTPRRRSLSSSSNNSCTTTSTNPSTMKPKWLLSILADVEEKMKMLGCSRATAQQEIGDTFAERAEAYYKRRPQLLSLIRDLYNSYLTLSDRYIQTVAKTQHHRPPSSQISVIDNDYYDYDDQEEDDDAYTSHIDSDVESSISYQQLPPTLLLAASAATQHDDTMLFDLDSIVTEIVVKNVEYDVLLDEANITERRYKDASRKIELQKSLLEVLESERLILLNENAKLGYTVGALVEENKALASESLFIRRKAGELARCLLKTREDQRVCMLSRKIEDLQGQIYGLEKRNKDYYEQLVKRDQRSFQLVQEEEESCNINKSKINGNQVNLEVCFQIRKISRRLIKRGGNSNGSGKEIGVGKEKKGSSSSLWERVKNMDLFLCGRNQNST</sequence>
<feature type="domain" description="NAB" evidence="6">
    <location>
        <begin position="568"/>
        <end position="659"/>
    </location>
</feature>
<comment type="similarity">
    <text evidence="1">Belongs to the short-chain dehydrogenases/reductases (SDR) family.</text>
</comment>
<dbReference type="GO" id="GO:0016491">
    <property type="term" value="F:oxidoreductase activity"/>
    <property type="evidence" value="ECO:0007669"/>
    <property type="project" value="UniProtKB-KW"/>
</dbReference>
<name>A0A6J5XH04_PRUAR</name>
<dbReference type="GO" id="GO:0003779">
    <property type="term" value="F:actin binding"/>
    <property type="evidence" value="ECO:0007669"/>
    <property type="project" value="InterPro"/>
</dbReference>
<keyword evidence="8" id="KW-1185">Reference proteome</keyword>
<evidence type="ECO:0000313" key="8">
    <source>
        <dbReference type="Proteomes" id="UP000507245"/>
    </source>
</evidence>
<evidence type="ECO:0000256" key="5">
    <source>
        <dbReference type="SAM" id="MobiDB-lite"/>
    </source>
</evidence>
<keyword evidence="3 4" id="KW-0175">Coiled coil</keyword>
<dbReference type="PRINTS" id="PR00081">
    <property type="entry name" value="GDHRDH"/>
</dbReference>
<evidence type="ECO:0000313" key="7">
    <source>
        <dbReference type="EMBL" id="CAB4311897.1"/>
    </source>
</evidence>
<proteinExistence type="inferred from homology"/>
<dbReference type="Pfam" id="PF00106">
    <property type="entry name" value="adh_short"/>
    <property type="match status" value="2"/>
</dbReference>
<evidence type="ECO:0000256" key="2">
    <source>
        <dbReference type="ARBA" id="ARBA00023002"/>
    </source>
</evidence>
<dbReference type="Proteomes" id="UP000507245">
    <property type="component" value="Unassembled WGS sequence"/>
</dbReference>
<keyword evidence="2" id="KW-0560">Oxidoreductase</keyword>
<evidence type="ECO:0000259" key="6">
    <source>
        <dbReference type="PROSITE" id="PS51774"/>
    </source>
</evidence>
<protein>
    <recommendedName>
        <fullName evidence="6">NAB domain-containing protein</fullName>
    </recommendedName>
</protein>
<feature type="region of interest" description="Disordered" evidence="5">
    <location>
        <begin position="551"/>
        <end position="584"/>
    </location>
</feature>
<dbReference type="PANTHER" id="PTHR24320">
    <property type="entry name" value="RETINOL DEHYDROGENASE"/>
    <property type="match status" value="1"/>
</dbReference>
<dbReference type="EMBL" id="CAEKKB010000005">
    <property type="protein sequence ID" value="CAB4311897.1"/>
    <property type="molecule type" value="Genomic_DNA"/>
</dbReference>
<organism evidence="7 8">
    <name type="scientific">Prunus armeniaca</name>
    <name type="common">Apricot</name>
    <name type="synonym">Armeniaca vulgaris</name>
    <dbReference type="NCBI Taxonomy" id="36596"/>
    <lineage>
        <taxon>Eukaryota</taxon>
        <taxon>Viridiplantae</taxon>
        <taxon>Streptophyta</taxon>
        <taxon>Embryophyta</taxon>
        <taxon>Tracheophyta</taxon>
        <taxon>Spermatophyta</taxon>
        <taxon>Magnoliopsida</taxon>
        <taxon>eudicotyledons</taxon>
        <taxon>Gunneridae</taxon>
        <taxon>Pentapetalae</taxon>
        <taxon>rosids</taxon>
        <taxon>fabids</taxon>
        <taxon>Rosales</taxon>
        <taxon>Rosaceae</taxon>
        <taxon>Amygdaloideae</taxon>
        <taxon>Amygdaleae</taxon>
        <taxon>Prunus</taxon>
    </lineage>
</organism>